<name>M7TLE5_EUTLA</name>
<dbReference type="PANTHER" id="PTHR47332:SF4">
    <property type="entry name" value="SET DOMAIN-CONTAINING PROTEIN 5"/>
    <property type="match status" value="1"/>
</dbReference>
<accession>M7TLE5</accession>
<feature type="region of interest" description="Disordered" evidence="1">
    <location>
        <begin position="61"/>
        <end position="82"/>
    </location>
</feature>
<dbReference type="InterPro" id="IPR001214">
    <property type="entry name" value="SET_dom"/>
</dbReference>
<reference evidence="4" key="1">
    <citation type="journal article" date="2013" name="Genome Announc.">
        <title>Draft genome sequence of the grapevine dieback fungus Eutypa lata UCR-EL1.</title>
        <authorList>
            <person name="Blanco-Ulate B."/>
            <person name="Rolshausen P.E."/>
            <person name="Cantu D."/>
        </authorList>
    </citation>
    <scope>NUCLEOTIDE SEQUENCE [LARGE SCALE GENOMIC DNA]</scope>
    <source>
        <strain evidence="4">UCR-EL1</strain>
    </source>
</reference>
<dbReference type="KEGG" id="ela:UCREL1_5464"/>
<dbReference type="OrthoDB" id="438641at2759"/>
<dbReference type="CDD" id="cd20071">
    <property type="entry name" value="SET_SMYD"/>
    <property type="match status" value="1"/>
</dbReference>
<evidence type="ECO:0000313" key="4">
    <source>
        <dbReference type="Proteomes" id="UP000012174"/>
    </source>
</evidence>
<dbReference type="HOGENOM" id="CLU_813887_0_0_1"/>
<dbReference type="Gene3D" id="2.170.270.10">
    <property type="entry name" value="SET domain"/>
    <property type="match status" value="1"/>
</dbReference>
<keyword evidence="4" id="KW-1185">Reference proteome</keyword>
<organism evidence="3 4">
    <name type="scientific">Eutypa lata (strain UCR-EL1)</name>
    <name type="common">Grapevine dieback disease fungus</name>
    <name type="synonym">Eutypa armeniacae</name>
    <dbReference type="NCBI Taxonomy" id="1287681"/>
    <lineage>
        <taxon>Eukaryota</taxon>
        <taxon>Fungi</taxon>
        <taxon>Dikarya</taxon>
        <taxon>Ascomycota</taxon>
        <taxon>Pezizomycotina</taxon>
        <taxon>Sordariomycetes</taxon>
        <taxon>Xylariomycetidae</taxon>
        <taxon>Xylariales</taxon>
        <taxon>Diatrypaceae</taxon>
        <taxon>Eutypa</taxon>
    </lineage>
</organism>
<dbReference type="InterPro" id="IPR053185">
    <property type="entry name" value="SET_domain_protein"/>
</dbReference>
<evidence type="ECO:0000256" key="1">
    <source>
        <dbReference type="SAM" id="MobiDB-lite"/>
    </source>
</evidence>
<dbReference type="PANTHER" id="PTHR47332">
    <property type="entry name" value="SET DOMAIN-CONTAINING PROTEIN 5"/>
    <property type="match status" value="1"/>
</dbReference>
<evidence type="ECO:0000313" key="3">
    <source>
        <dbReference type="EMBL" id="EMR67555.1"/>
    </source>
</evidence>
<evidence type="ECO:0000259" key="2">
    <source>
        <dbReference type="PROSITE" id="PS50280"/>
    </source>
</evidence>
<gene>
    <name evidence="3" type="ORF">UCREL1_5464</name>
</gene>
<dbReference type="InterPro" id="IPR046341">
    <property type="entry name" value="SET_dom_sf"/>
</dbReference>
<dbReference type="EMBL" id="KB706409">
    <property type="protein sequence ID" value="EMR67555.1"/>
    <property type="molecule type" value="Genomic_DNA"/>
</dbReference>
<dbReference type="STRING" id="1287681.M7TLE5"/>
<feature type="domain" description="SET" evidence="2">
    <location>
        <begin position="60"/>
        <end position="176"/>
    </location>
</feature>
<sequence length="341" mass="38132">MIPPGPDEESPARFCKALLMTTAEDLARIDRHHCDPLTLQTITTTAIGAEIQRWTEANLPALTSSSSSSNSETHCATSSPKSLEEITQQTCRRYAIFLTNNLDTGGAWEPALELKLDLELERGGGGGGCGLFHLFSRMNHSCAPNVFDHYNAELGRLTSHATRDVAAGEELCSHYIDVLVPRRVRRRKLRAWGFVCRCSACADDELEAMRERAIELDDMVEEYADYYFRDGNELDNDTGGVEREKDGERGDKPVLTTASEALEACRELVQLLQTQGLHGLELFNAYRFCSKFSFELGDIDKAREYARLALDVEHCCVGRDATLADDLWEDTNRWIESLGNI</sequence>
<dbReference type="Pfam" id="PF00856">
    <property type="entry name" value="SET"/>
    <property type="match status" value="1"/>
</dbReference>
<proteinExistence type="predicted"/>
<protein>
    <submittedName>
        <fullName evidence="3">Putative set domain-containing protein 5 protein</fullName>
    </submittedName>
</protein>
<dbReference type="SUPFAM" id="SSF82199">
    <property type="entry name" value="SET domain"/>
    <property type="match status" value="1"/>
</dbReference>
<dbReference type="Proteomes" id="UP000012174">
    <property type="component" value="Unassembled WGS sequence"/>
</dbReference>
<dbReference type="AlphaFoldDB" id="M7TLE5"/>
<feature type="compositionally biased region" description="Low complexity" evidence="1">
    <location>
        <begin position="63"/>
        <end position="79"/>
    </location>
</feature>
<dbReference type="PROSITE" id="PS50280">
    <property type="entry name" value="SET"/>
    <property type="match status" value="1"/>
</dbReference>
<dbReference type="eggNOG" id="KOG2084">
    <property type="taxonomic scope" value="Eukaryota"/>
</dbReference>